<dbReference type="EMBL" id="BARV01045020">
    <property type="protein sequence ID" value="GAI65295.1"/>
    <property type="molecule type" value="Genomic_DNA"/>
</dbReference>
<dbReference type="InterPro" id="IPR008921">
    <property type="entry name" value="DNA_pol3_clamp-load_cplx_C"/>
</dbReference>
<reference evidence="2" key="1">
    <citation type="journal article" date="2014" name="Front. Microbiol.">
        <title>High frequency of phylogenetically diverse reductive dehalogenase-homologous genes in deep subseafloor sedimentary metagenomes.</title>
        <authorList>
            <person name="Kawai M."/>
            <person name="Futagami T."/>
            <person name="Toyoda A."/>
            <person name="Takaki Y."/>
            <person name="Nishi S."/>
            <person name="Hori S."/>
            <person name="Arai W."/>
            <person name="Tsubouchi T."/>
            <person name="Morono Y."/>
            <person name="Uchiyama I."/>
            <person name="Ito T."/>
            <person name="Fujiyama A."/>
            <person name="Inagaki F."/>
            <person name="Takami H."/>
        </authorList>
    </citation>
    <scope>NUCLEOTIDE SEQUENCE</scope>
    <source>
        <strain evidence="2">Expedition CK06-06</strain>
    </source>
</reference>
<sequence length="67" mass="7336">GLTDDQRVKQLAKHIVNKNISAGLQVINSANSDGIDLRQFNLQLVKYLRGLLLVKSKCEEAIGATSE</sequence>
<dbReference type="GO" id="GO:0003677">
    <property type="term" value="F:DNA binding"/>
    <property type="evidence" value="ECO:0007669"/>
    <property type="project" value="InterPro"/>
</dbReference>
<organism evidence="2">
    <name type="scientific">marine sediment metagenome</name>
    <dbReference type="NCBI Taxonomy" id="412755"/>
    <lineage>
        <taxon>unclassified sequences</taxon>
        <taxon>metagenomes</taxon>
        <taxon>ecological metagenomes</taxon>
    </lineage>
</organism>
<dbReference type="GO" id="GO:0006260">
    <property type="term" value="P:DNA replication"/>
    <property type="evidence" value="ECO:0007669"/>
    <property type="project" value="InterPro"/>
</dbReference>
<dbReference type="GO" id="GO:0003887">
    <property type="term" value="F:DNA-directed DNA polymerase activity"/>
    <property type="evidence" value="ECO:0007669"/>
    <property type="project" value="InterPro"/>
</dbReference>
<dbReference type="InterPro" id="IPR022754">
    <property type="entry name" value="DNA_pol_III_gamma-3"/>
</dbReference>
<name>X1RQ36_9ZZZZ</name>
<evidence type="ECO:0000259" key="1">
    <source>
        <dbReference type="Pfam" id="PF12169"/>
    </source>
</evidence>
<feature type="non-terminal residue" evidence="2">
    <location>
        <position position="1"/>
    </location>
</feature>
<feature type="domain" description="DNA polymerase III gamma subunit" evidence="1">
    <location>
        <begin position="1"/>
        <end position="57"/>
    </location>
</feature>
<feature type="non-terminal residue" evidence="2">
    <location>
        <position position="67"/>
    </location>
</feature>
<evidence type="ECO:0000313" key="2">
    <source>
        <dbReference type="EMBL" id="GAI65295.1"/>
    </source>
</evidence>
<dbReference type="SUPFAM" id="SSF48019">
    <property type="entry name" value="post-AAA+ oligomerization domain-like"/>
    <property type="match status" value="1"/>
</dbReference>
<protein>
    <recommendedName>
        <fullName evidence="1">DNA polymerase III gamma subunit domain-containing protein</fullName>
    </recommendedName>
</protein>
<gene>
    <name evidence="2" type="ORF">S06H3_66240</name>
</gene>
<comment type="caution">
    <text evidence="2">The sequence shown here is derived from an EMBL/GenBank/DDBJ whole genome shotgun (WGS) entry which is preliminary data.</text>
</comment>
<dbReference type="AlphaFoldDB" id="X1RQ36"/>
<accession>X1RQ36</accession>
<dbReference type="Gene3D" id="1.20.272.10">
    <property type="match status" value="1"/>
</dbReference>
<proteinExistence type="predicted"/>
<dbReference type="Pfam" id="PF12169">
    <property type="entry name" value="DNA_pol3_gamma3"/>
    <property type="match status" value="1"/>
</dbReference>